<dbReference type="GO" id="GO:0005762">
    <property type="term" value="C:mitochondrial large ribosomal subunit"/>
    <property type="evidence" value="ECO:0007669"/>
    <property type="project" value="TreeGrafter"/>
</dbReference>
<dbReference type="SUPFAM" id="SSF46561">
    <property type="entry name" value="Ribosomal protein L29 (L29p)"/>
    <property type="match status" value="1"/>
</dbReference>
<keyword evidence="5" id="KW-0687">Ribonucleoprotein</keyword>
<reference evidence="8" key="1">
    <citation type="submission" date="2025-08" db="UniProtKB">
        <authorList>
            <consortium name="Ensembl"/>
        </authorList>
    </citation>
    <scope>IDENTIFICATION</scope>
</reference>
<comment type="similarity">
    <text evidence="2">Belongs to the universal ribosomal protein uL29 family.</text>
</comment>
<comment type="subcellular location">
    <subcellularLocation>
        <location evidence="1">Mitochondrion</location>
    </subcellularLocation>
</comment>
<evidence type="ECO:0000256" key="7">
    <source>
        <dbReference type="SAM" id="MobiDB-lite"/>
    </source>
</evidence>
<keyword evidence="3" id="KW-0689">Ribosomal protein</keyword>
<dbReference type="GO" id="GO:0003735">
    <property type="term" value="F:structural constituent of ribosome"/>
    <property type="evidence" value="ECO:0007669"/>
    <property type="project" value="InterPro"/>
</dbReference>
<evidence type="ECO:0000313" key="8">
    <source>
        <dbReference type="Ensembl" id="ENSLLEP00000044712.1"/>
    </source>
</evidence>
<organism evidence="8 9">
    <name type="scientific">Leptobrachium leishanense</name>
    <name type="common">Leishan spiny toad</name>
    <dbReference type="NCBI Taxonomy" id="445787"/>
    <lineage>
        <taxon>Eukaryota</taxon>
        <taxon>Metazoa</taxon>
        <taxon>Chordata</taxon>
        <taxon>Craniata</taxon>
        <taxon>Vertebrata</taxon>
        <taxon>Euteleostomi</taxon>
        <taxon>Amphibia</taxon>
        <taxon>Batrachia</taxon>
        <taxon>Anura</taxon>
        <taxon>Pelobatoidea</taxon>
        <taxon>Megophryidae</taxon>
        <taxon>Leptobrachium</taxon>
    </lineage>
</organism>
<dbReference type="InterPro" id="IPR010729">
    <property type="entry name" value="Ribosomal_uL29_mit"/>
</dbReference>
<dbReference type="Gene3D" id="6.10.330.20">
    <property type="match status" value="1"/>
</dbReference>
<feature type="compositionally biased region" description="Basic and acidic residues" evidence="7">
    <location>
        <begin position="229"/>
        <end position="243"/>
    </location>
</feature>
<dbReference type="GO" id="GO:0032543">
    <property type="term" value="P:mitochondrial translation"/>
    <property type="evidence" value="ECO:0007669"/>
    <property type="project" value="TreeGrafter"/>
</dbReference>
<dbReference type="InterPro" id="IPR036049">
    <property type="entry name" value="Ribosomal_uL29_sf"/>
</dbReference>
<dbReference type="InterPro" id="IPR038340">
    <property type="entry name" value="MRP-L47_sf"/>
</dbReference>
<dbReference type="Pfam" id="PF06984">
    <property type="entry name" value="MRP-L47"/>
    <property type="match status" value="1"/>
</dbReference>
<name>A0A8C5WKA1_9ANUR</name>
<evidence type="ECO:0000256" key="3">
    <source>
        <dbReference type="ARBA" id="ARBA00022980"/>
    </source>
</evidence>
<sequence length="250" mass="29234">MAAATVHRLMFGCRHLWLGLGMSRSLQQSGRVQGALSGTLVNGIRKNSTESPALQENKSVNTASISSGLKEFFDDPKNWGETSVKSGDSWTAKQLRGKSNEDLHKLWYVLLKEKNMLLTLEQESKRQRLAMPSPERLSKVNKSIKRLDTVLTEREDSLRLLQTGQEKPYPGDWRTDIFGETNWYTYKEYPMPWNMNRKYKENKYFALPYVDHHARLKIEKNLRSRVKERRAEKEKQRDLEKRFPNMLKKS</sequence>
<evidence type="ECO:0000256" key="2">
    <source>
        <dbReference type="ARBA" id="ARBA00009254"/>
    </source>
</evidence>
<evidence type="ECO:0000256" key="6">
    <source>
        <dbReference type="ARBA" id="ARBA00035289"/>
    </source>
</evidence>
<evidence type="ECO:0000313" key="9">
    <source>
        <dbReference type="Proteomes" id="UP000694569"/>
    </source>
</evidence>
<dbReference type="PANTHER" id="PTHR21183:SF18">
    <property type="entry name" value="LARGE RIBOSOMAL SUBUNIT PROTEIN UL29M"/>
    <property type="match status" value="1"/>
</dbReference>
<reference evidence="8" key="2">
    <citation type="submission" date="2025-09" db="UniProtKB">
        <authorList>
            <consortium name="Ensembl"/>
        </authorList>
    </citation>
    <scope>IDENTIFICATION</scope>
</reference>
<evidence type="ECO:0000256" key="4">
    <source>
        <dbReference type="ARBA" id="ARBA00023128"/>
    </source>
</evidence>
<evidence type="ECO:0000256" key="5">
    <source>
        <dbReference type="ARBA" id="ARBA00023274"/>
    </source>
</evidence>
<dbReference type="Ensembl" id="ENSLLET00000046502.1">
    <property type="protein sequence ID" value="ENSLLEP00000044712.1"/>
    <property type="gene ID" value="ENSLLEG00000028388.1"/>
</dbReference>
<evidence type="ECO:0000256" key="1">
    <source>
        <dbReference type="ARBA" id="ARBA00004173"/>
    </source>
</evidence>
<dbReference type="AlphaFoldDB" id="A0A8C5WKA1"/>
<protein>
    <recommendedName>
        <fullName evidence="6">Large ribosomal subunit protein uL29m</fullName>
    </recommendedName>
</protein>
<dbReference type="OrthoDB" id="270763at2759"/>
<feature type="region of interest" description="Disordered" evidence="7">
    <location>
        <begin position="225"/>
        <end position="250"/>
    </location>
</feature>
<keyword evidence="4" id="KW-0496">Mitochondrion</keyword>
<accession>A0A8C5WKA1</accession>
<dbReference type="GeneTree" id="ENSGT00390000002837"/>
<dbReference type="PANTHER" id="PTHR21183">
    <property type="entry name" value="RIBOSOMAL PROTEIN L47, MITOCHONDRIAL-RELATED"/>
    <property type="match status" value="1"/>
</dbReference>
<proteinExistence type="inferred from homology"/>
<keyword evidence="9" id="KW-1185">Reference proteome</keyword>
<dbReference type="Proteomes" id="UP000694569">
    <property type="component" value="Unplaced"/>
</dbReference>